<dbReference type="Pfam" id="PF00005">
    <property type="entry name" value="ABC_tran"/>
    <property type="match status" value="1"/>
</dbReference>
<organism evidence="5 6">
    <name type="scientific">Paenibacillus flagellatus</name>
    <dbReference type="NCBI Taxonomy" id="2211139"/>
    <lineage>
        <taxon>Bacteria</taxon>
        <taxon>Bacillati</taxon>
        <taxon>Bacillota</taxon>
        <taxon>Bacilli</taxon>
        <taxon>Bacillales</taxon>
        <taxon>Paenibacillaceae</taxon>
        <taxon>Paenibacillus</taxon>
    </lineage>
</organism>
<dbReference type="FunFam" id="3.40.50.300:FF:000032">
    <property type="entry name" value="Export ABC transporter ATP-binding protein"/>
    <property type="match status" value="1"/>
</dbReference>
<feature type="domain" description="ABC transporter" evidence="4">
    <location>
        <begin position="5"/>
        <end position="228"/>
    </location>
</feature>
<dbReference type="GO" id="GO:0022857">
    <property type="term" value="F:transmembrane transporter activity"/>
    <property type="evidence" value="ECO:0007669"/>
    <property type="project" value="TreeGrafter"/>
</dbReference>
<evidence type="ECO:0000256" key="3">
    <source>
        <dbReference type="ARBA" id="ARBA00022840"/>
    </source>
</evidence>
<dbReference type="GO" id="GO:0098796">
    <property type="term" value="C:membrane protein complex"/>
    <property type="evidence" value="ECO:0007669"/>
    <property type="project" value="UniProtKB-ARBA"/>
</dbReference>
<gene>
    <name evidence="5" type="ORF">DLM86_27160</name>
</gene>
<evidence type="ECO:0000313" key="6">
    <source>
        <dbReference type="Proteomes" id="UP000247476"/>
    </source>
</evidence>
<keyword evidence="6" id="KW-1185">Reference proteome</keyword>
<dbReference type="PANTHER" id="PTHR24220:SF685">
    <property type="entry name" value="ABC TRANSPORTER RELATED"/>
    <property type="match status" value="1"/>
</dbReference>
<evidence type="ECO:0000256" key="1">
    <source>
        <dbReference type="ARBA" id="ARBA00022448"/>
    </source>
</evidence>
<dbReference type="PROSITE" id="PS50893">
    <property type="entry name" value="ABC_TRANSPORTER_2"/>
    <property type="match status" value="1"/>
</dbReference>
<dbReference type="InterPro" id="IPR003439">
    <property type="entry name" value="ABC_transporter-like_ATP-bd"/>
</dbReference>
<protein>
    <submittedName>
        <fullName evidence="5">Peptide ABC transporter ATP-binding protein</fullName>
    </submittedName>
</protein>
<keyword evidence="2" id="KW-0547">Nucleotide-binding</keyword>
<accession>A0A2V5KKF4</accession>
<dbReference type="CDD" id="cd03255">
    <property type="entry name" value="ABC_MJ0796_LolCDE_FtsE"/>
    <property type="match status" value="1"/>
</dbReference>
<keyword evidence="3 5" id="KW-0067">ATP-binding</keyword>
<dbReference type="PROSITE" id="PS00211">
    <property type="entry name" value="ABC_TRANSPORTER_1"/>
    <property type="match status" value="1"/>
</dbReference>
<sequence length="228" mass="24865">MEPLLQTIRLTKTYGEGATAVHALKPTDLTLHQGQFVAIVGASGSGKSTLLHLLGGLDRPTSGSILLEGKRMTGLGEEEMAVLRRRKFGFIFQYYNLLPVLTAEENIVLPLLLDGKTPDGPYIEELLGWLGLTERRSHLPSALSGGQQQRVAIARALACKPSIIFADEPTGNLDRNMTQEVLDLLRLSIRKYHQTLVMITHDVQIAASADRIVTIDDGAVVDDRTVSA</sequence>
<dbReference type="PANTHER" id="PTHR24220">
    <property type="entry name" value="IMPORT ATP-BINDING PROTEIN"/>
    <property type="match status" value="1"/>
</dbReference>
<evidence type="ECO:0000256" key="2">
    <source>
        <dbReference type="ARBA" id="ARBA00022741"/>
    </source>
</evidence>
<proteinExistence type="predicted"/>
<dbReference type="InterPro" id="IPR027417">
    <property type="entry name" value="P-loop_NTPase"/>
</dbReference>
<dbReference type="Gene3D" id="3.40.50.300">
    <property type="entry name" value="P-loop containing nucleotide triphosphate hydrolases"/>
    <property type="match status" value="1"/>
</dbReference>
<dbReference type="GO" id="GO:0005886">
    <property type="term" value="C:plasma membrane"/>
    <property type="evidence" value="ECO:0007669"/>
    <property type="project" value="TreeGrafter"/>
</dbReference>
<comment type="caution">
    <text evidence="5">The sequence shown here is derived from an EMBL/GenBank/DDBJ whole genome shotgun (WGS) entry which is preliminary data.</text>
</comment>
<dbReference type="RefSeq" id="WP_110843201.1">
    <property type="nucleotide sequence ID" value="NZ_QJVJ01000015.1"/>
</dbReference>
<evidence type="ECO:0000259" key="4">
    <source>
        <dbReference type="PROSITE" id="PS50893"/>
    </source>
</evidence>
<dbReference type="GO" id="GO:0005524">
    <property type="term" value="F:ATP binding"/>
    <property type="evidence" value="ECO:0007669"/>
    <property type="project" value="UniProtKB-KW"/>
</dbReference>
<evidence type="ECO:0000313" key="5">
    <source>
        <dbReference type="EMBL" id="PYI51047.1"/>
    </source>
</evidence>
<dbReference type="InterPro" id="IPR017911">
    <property type="entry name" value="MacB-like_ATP-bd"/>
</dbReference>
<name>A0A2V5KKF4_9BACL</name>
<dbReference type="InterPro" id="IPR003593">
    <property type="entry name" value="AAA+_ATPase"/>
</dbReference>
<keyword evidence="1" id="KW-0813">Transport</keyword>
<dbReference type="InterPro" id="IPR017871">
    <property type="entry name" value="ABC_transporter-like_CS"/>
</dbReference>
<dbReference type="GO" id="GO:0016887">
    <property type="term" value="F:ATP hydrolysis activity"/>
    <property type="evidence" value="ECO:0007669"/>
    <property type="project" value="InterPro"/>
</dbReference>
<dbReference type="SUPFAM" id="SSF52540">
    <property type="entry name" value="P-loop containing nucleoside triphosphate hydrolases"/>
    <property type="match status" value="1"/>
</dbReference>
<dbReference type="EMBL" id="QJVJ01000015">
    <property type="protein sequence ID" value="PYI51047.1"/>
    <property type="molecule type" value="Genomic_DNA"/>
</dbReference>
<reference evidence="5 6" key="1">
    <citation type="submission" date="2018-05" db="EMBL/GenBank/DDBJ databases">
        <title>Paenibacillus flagellatus sp. nov., isolated from selenium mineral soil.</title>
        <authorList>
            <person name="Dai X."/>
        </authorList>
    </citation>
    <scope>NUCLEOTIDE SEQUENCE [LARGE SCALE GENOMIC DNA]</scope>
    <source>
        <strain evidence="5 6">DXL2</strain>
    </source>
</reference>
<dbReference type="AlphaFoldDB" id="A0A2V5KKF4"/>
<dbReference type="OrthoDB" id="9791546at2"/>
<dbReference type="InterPro" id="IPR015854">
    <property type="entry name" value="ABC_transpr_LolD-like"/>
</dbReference>
<dbReference type="SMART" id="SM00382">
    <property type="entry name" value="AAA"/>
    <property type="match status" value="1"/>
</dbReference>
<dbReference type="Proteomes" id="UP000247476">
    <property type="component" value="Unassembled WGS sequence"/>
</dbReference>